<name>E3KYY2_PUCGT</name>
<dbReference type="VEuPathDB" id="FungiDB:PGTG_15656"/>
<dbReference type="KEGG" id="pgr:PGTG_15656"/>
<evidence type="ECO:0000313" key="1">
    <source>
        <dbReference type="EMBL" id="EFP89507.2"/>
    </source>
</evidence>
<reference key="1">
    <citation type="submission" date="2007-01" db="EMBL/GenBank/DDBJ databases">
        <title>The Genome Sequence of Puccinia graminis f. sp. tritici Strain CRL 75-36-700-3.</title>
        <authorList>
            <consortium name="The Broad Institute Genome Sequencing Platform"/>
            <person name="Birren B."/>
            <person name="Lander E."/>
            <person name="Galagan J."/>
            <person name="Nusbaum C."/>
            <person name="Devon K."/>
            <person name="Cuomo C."/>
            <person name="Jaffe D."/>
            <person name="Butler J."/>
            <person name="Alvarez P."/>
            <person name="Gnerre S."/>
            <person name="Grabherr M."/>
            <person name="Mauceli E."/>
            <person name="Brockman W."/>
            <person name="Young S."/>
            <person name="LaButti K."/>
            <person name="Sykes S."/>
            <person name="DeCaprio D."/>
            <person name="Crawford M."/>
            <person name="Koehrsen M."/>
            <person name="Engels R."/>
            <person name="Montgomery P."/>
            <person name="Pearson M."/>
            <person name="Howarth C."/>
            <person name="Larson L."/>
            <person name="White J."/>
            <person name="Zeng Q."/>
            <person name="Kodira C."/>
            <person name="Yandava C."/>
            <person name="Alvarado L."/>
            <person name="O'Leary S."/>
            <person name="Szabo L."/>
            <person name="Dean R."/>
            <person name="Schein J."/>
        </authorList>
    </citation>
    <scope>NUCLEOTIDE SEQUENCE</scope>
    <source>
        <strain>CRL 75-36-700-3</strain>
    </source>
</reference>
<accession>E3KYY2</accession>
<dbReference type="GeneID" id="10547655"/>
<dbReference type="AlphaFoldDB" id="E3KYY2"/>
<dbReference type="InParanoid" id="E3KYY2"/>
<gene>
    <name evidence="1" type="ORF">PGTG_15656</name>
</gene>
<dbReference type="HOGENOM" id="CLU_1104938_0_0_1"/>
<dbReference type="RefSeq" id="XP_003333926.2">
    <property type="nucleotide sequence ID" value="XM_003333878.2"/>
</dbReference>
<reference evidence="2" key="2">
    <citation type="journal article" date="2011" name="Proc. Natl. Acad. Sci. U.S.A.">
        <title>Obligate biotrophy features unraveled by the genomic analysis of rust fungi.</title>
        <authorList>
            <person name="Duplessis S."/>
            <person name="Cuomo C.A."/>
            <person name="Lin Y.-C."/>
            <person name="Aerts A."/>
            <person name="Tisserant E."/>
            <person name="Veneault-Fourrey C."/>
            <person name="Joly D.L."/>
            <person name="Hacquard S."/>
            <person name="Amselem J."/>
            <person name="Cantarel B.L."/>
            <person name="Chiu R."/>
            <person name="Coutinho P.M."/>
            <person name="Feau N."/>
            <person name="Field M."/>
            <person name="Frey P."/>
            <person name="Gelhaye E."/>
            <person name="Goldberg J."/>
            <person name="Grabherr M.G."/>
            <person name="Kodira C.D."/>
            <person name="Kohler A."/>
            <person name="Kuees U."/>
            <person name="Lindquist E.A."/>
            <person name="Lucas S.M."/>
            <person name="Mago R."/>
            <person name="Mauceli E."/>
            <person name="Morin E."/>
            <person name="Murat C."/>
            <person name="Pangilinan J.L."/>
            <person name="Park R."/>
            <person name="Pearson M."/>
            <person name="Quesneville H."/>
            <person name="Rouhier N."/>
            <person name="Sakthikumar S."/>
            <person name="Salamov A.A."/>
            <person name="Schmutz J."/>
            <person name="Selles B."/>
            <person name="Shapiro H."/>
            <person name="Tanguay P."/>
            <person name="Tuskan G.A."/>
            <person name="Henrissat B."/>
            <person name="Van de Peer Y."/>
            <person name="Rouze P."/>
            <person name="Ellis J.G."/>
            <person name="Dodds P.N."/>
            <person name="Schein J.E."/>
            <person name="Zhong S."/>
            <person name="Hamelin R.C."/>
            <person name="Grigoriev I.V."/>
            <person name="Szabo L.J."/>
            <person name="Martin F."/>
        </authorList>
    </citation>
    <scope>NUCLEOTIDE SEQUENCE [LARGE SCALE GENOMIC DNA]</scope>
    <source>
        <strain evidence="2">CRL 75-36-700-3 / race SCCL</strain>
    </source>
</reference>
<protein>
    <submittedName>
        <fullName evidence="1">Uncharacterized protein</fullName>
    </submittedName>
</protein>
<dbReference type="Proteomes" id="UP000008783">
    <property type="component" value="Unassembled WGS sequence"/>
</dbReference>
<sequence>LLIDTISSQTRCQHQLNVLKEIDGNTRMEFGWYTKDMLKAILLFTQVSYLEDPHRVHKPGTDSSGILWLDGNRWLLVQNIMADEKCLSQMLAQCPQLLQISATHLYFNKTIFKMDVLSKSIDAKLGGDFSNALRTSLSRLTQITRNAESSLKALVMPPQQKSTSSKEDLESEGCRGALNFLFDRLLGLGAALPTNEKPPPNIWGVKTILTKIYELLLDIVLIYQGYRSKSQLFGSNVCLSEEIIYQRIQQAV</sequence>
<evidence type="ECO:0000313" key="2">
    <source>
        <dbReference type="Proteomes" id="UP000008783"/>
    </source>
</evidence>
<organism evidence="1 2">
    <name type="scientific">Puccinia graminis f. sp. tritici (strain CRL 75-36-700-3 / race SCCL)</name>
    <name type="common">Black stem rust fungus</name>
    <dbReference type="NCBI Taxonomy" id="418459"/>
    <lineage>
        <taxon>Eukaryota</taxon>
        <taxon>Fungi</taxon>
        <taxon>Dikarya</taxon>
        <taxon>Basidiomycota</taxon>
        <taxon>Pucciniomycotina</taxon>
        <taxon>Pucciniomycetes</taxon>
        <taxon>Pucciniales</taxon>
        <taxon>Pucciniaceae</taxon>
        <taxon>Puccinia</taxon>
    </lineage>
</organism>
<dbReference type="EMBL" id="DS178323">
    <property type="protein sequence ID" value="EFP89507.2"/>
    <property type="molecule type" value="Genomic_DNA"/>
</dbReference>
<dbReference type="OrthoDB" id="10355037at2759"/>
<keyword evidence="2" id="KW-1185">Reference proteome</keyword>
<feature type="non-terminal residue" evidence="1">
    <location>
        <position position="1"/>
    </location>
</feature>
<proteinExistence type="predicted"/>